<sequence>MHIDFVKLSKDKPTIGKMTQTKNTTFGEWVEIGSSNLIDNSSIGDYTYTGQYCFIQNSDLKKFISMAAMIRIGPTNHPYDRPAQHIFAYNGGAYGFGHPDTEFLEKRTHLRTTIGNDVWIGHGVIIQAGVTVGDGAVIGSGAVVTKDVEPYTIVGGIPAKPIKDRFPDEVKADLEKIAWWNWSREDLEKYYLDFRLPIKEFINKHLPNEA</sequence>
<dbReference type="PROSITE" id="PS00101">
    <property type="entry name" value="HEXAPEP_TRANSFERASES"/>
    <property type="match status" value="1"/>
</dbReference>
<dbReference type="NCBIfam" id="TIGR03308">
    <property type="entry name" value="phn_thr-fam"/>
    <property type="match status" value="1"/>
</dbReference>
<keyword evidence="2" id="KW-0677">Repeat</keyword>
<accession>A0A0R1YYC6</accession>
<organism evidence="3 4">
    <name type="scientific">Lentilactobacillus parabuchneri DSM 5707 = NBRC 107865</name>
    <dbReference type="NCBI Taxonomy" id="1423784"/>
    <lineage>
        <taxon>Bacteria</taxon>
        <taxon>Bacillati</taxon>
        <taxon>Bacillota</taxon>
        <taxon>Bacilli</taxon>
        <taxon>Lactobacillales</taxon>
        <taxon>Lactobacillaceae</taxon>
        <taxon>Lentilactobacillus</taxon>
    </lineage>
</organism>
<dbReference type="SUPFAM" id="SSF51161">
    <property type="entry name" value="Trimeric LpxA-like enzymes"/>
    <property type="match status" value="1"/>
</dbReference>
<evidence type="ECO:0000313" key="4">
    <source>
        <dbReference type="Proteomes" id="UP000051957"/>
    </source>
</evidence>
<dbReference type="GO" id="GO:0016740">
    <property type="term" value="F:transferase activity"/>
    <property type="evidence" value="ECO:0007669"/>
    <property type="project" value="UniProtKB-KW"/>
</dbReference>
<evidence type="ECO:0000256" key="1">
    <source>
        <dbReference type="ARBA" id="ARBA00022679"/>
    </source>
</evidence>
<keyword evidence="1" id="KW-0808">Transferase</keyword>
<comment type="caution">
    <text evidence="3">The sequence shown here is derived from an EMBL/GenBank/DDBJ whole genome shotgun (WGS) entry which is preliminary data.</text>
</comment>
<proteinExistence type="predicted"/>
<dbReference type="Proteomes" id="UP000051957">
    <property type="component" value="Unassembled WGS sequence"/>
</dbReference>
<dbReference type="InterPro" id="IPR001451">
    <property type="entry name" value="Hexapep"/>
</dbReference>
<dbReference type="InterPro" id="IPR018357">
    <property type="entry name" value="Hexapep_transf_CS"/>
</dbReference>
<dbReference type="InterPro" id="IPR050179">
    <property type="entry name" value="Trans_hexapeptide_repeat"/>
</dbReference>
<reference evidence="3 4" key="1">
    <citation type="journal article" date="2015" name="Genome Announc.">
        <title>Expanding the biotechnology potential of lactobacilli through comparative genomics of 213 strains and associated genera.</title>
        <authorList>
            <person name="Sun Z."/>
            <person name="Harris H.M."/>
            <person name="McCann A."/>
            <person name="Guo C."/>
            <person name="Argimon S."/>
            <person name="Zhang W."/>
            <person name="Yang X."/>
            <person name="Jeffery I.B."/>
            <person name="Cooney J.C."/>
            <person name="Kagawa T.F."/>
            <person name="Liu W."/>
            <person name="Song Y."/>
            <person name="Salvetti E."/>
            <person name="Wrobel A."/>
            <person name="Rasinkangas P."/>
            <person name="Parkhill J."/>
            <person name="Rea M.C."/>
            <person name="O'Sullivan O."/>
            <person name="Ritari J."/>
            <person name="Douillard F.P."/>
            <person name="Paul Ross R."/>
            <person name="Yang R."/>
            <person name="Briner A.E."/>
            <person name="Felis G.E."/>
            <person name="de Vos W.M."/>
            <person name="Barrangou R."/>
            <person name="Klaenhammer T.R."/>
            <person name="Caufield P.W."/>
            <person name="Cui Y."/>
            <person name="Zhang H."/>
            <person name="O'Toole P.W."/>
        </authorList>
    </citation>
    <scope>NUCLEOTIDE SEQUENCE [LARGE SCALE GENOMIC DNA]</scope>
    <source>
        <strain evidence="3 4">DSM 5707</strain>
    </source>
</reference>
<evidence type="ECO:0000313" key="3">
    <source>
        <dbReference type="EMBL" id="KRM47565.1"/>
    </source>
</evidence>
<gene>
    <name evidence="3" type="ORF">FC51_GL000038</name>
</gene>
<dbReference type="PANTHER" id="PTHR43300:SF11">
    <property type="entry name" value="ACETYLTRANSFERASE RV3034C-RELATED"/>
    <property type="match status" value="1"/>
</dbReference>
<dbReference type="InterPro" id="IPR017694">
    <property type="entry name" value="Phosphonate_tfrase_rpt"/>
</dbReference>
<dbReference type="Pfam" id="PF00132">
    <property type="entry name" value="Hexapep"/>
    <property type="match status" value="1"/>
</dbReference>
<dbReference type="RefSeq" id="WP_057911118.1">
    <property type="nucleotide sequence ID" value="NZ_AZGK01000001.1"/>
</dbReference>
<evidence type="ECO:0000256" key="2">
    <source>
        <dbReference type="ARBA" id="ARBA00022737"/>
    </source>
</evidence>
<dbReference type="AlphaFoldDB" id="A0A0R1YYC6"/>
<dbReference type="CDD" id="cd03349">
    <property type="entry name" value="LbH_XAT"/>
    <property type="match status" value="1"/>
</dbReference>
<dbReference type="Gene3D" id="2.160.10.10">
    <property type="entry name" value="Hexapeptide repeat proteins"/>
    <property type="match status" value="1"/>
</dbReference>
<dbReference type="GeneID" id="69801927"/>
<dbReference type="PATRIC" id="fig|1423784.4.peg.38"/>
<protein>
    <submittedName>
        <fullName evidence="3">Phosphonate metabolism protein</fullName>
    </submittedName>
</protein>
<dbReference type="InterPro" id="IPR011004">
    <property type="entry name" value="Trimer_LpxA-like_sf"/>
</dbReference>
<dbReference type="EMBL" id="AZGK01000001">
    <property type="protein sequence ID" value="KRM47565.1"/>
    <property type="molecule type" value="Genomic_DNA"/>
</dbReference>
<dbReference type="PANTHER" id="PTHR43300">
    <property type="entry name" value="ACETYLTRANSFERASE"/>
    <property type="match status" value="1"/>
</dbReference>
<name>A0A0R1YYC6_9LACO</name>